<reference evidence="1" key="1">
    <citation type="submission" date="2014-11" db="EMBL/GenBank/DDBJ databases">
        <authorList>
            <person name="Amaro Gonzalez C."/>
        </authorList>
    </citation>
    <scope>NUCLEOTIDE SEQUENCE</scope>
</reference>
<organism evidence="1">
    <name type="scientific">Anguilla anguilla</name>
    <name type="common">European freshwater eel</name>
    <name type="synonym">Muraena anguilla</name>
    <dbReference type="NCBI Taxonomy" id="7936"/>
    <lineage>
        <taxon>Eukaryota</taxon>
        <taxon>Metazoa</taxon>
        <taxon>Chordata</taxon>
        <taxon>Craniata</taxon>
        <taxon>Vertebrata</taxon>
        <taxon>Euteleostomi</taxon>
        <taxon>Actinopterygii</taxon>
        <taxon>Neopterygii</taxon>
        <taxon>Teleostei</taxon>
        <taxon>Anguilliformes</taxon>
        <taxon>Anguillidae</taxon>
        <taxon>Anguilla</taxon>
    </lineage>
</organism>
<sequence length="27" mass="3193">MVNSKLRSQIKYLIAVFGMDTYLIQLF</sequence>
<evidence type="ECO:0000313" key="1">
    <source>
        <dbReference type="EMBL" id="JAH17410.1"/>
    </source>
</evidence>
<reference evidence="1" key="2">
    <citation type="journal article" date="2015" name="Fish Shellfish Immunol.">
        <title>Early steps in the European eel (Anguilla anguilla)-Vibrio vulnificus interaction in the gills: Role of the RtxA13 toxin.</title>
        <authorList>
            <person name="Callol A."/>
            <person name="Pajuelo D."/>
            <person name="Ebbesson L."/>
            <person name="Teles M."/>
            <person name="MacKenzie S."/>
            <person name="Amaro C."/>
        </authorList>
    </citation>
    <scope>NUCLEOTIDE SEQUENCE</scope>
</reference>
<accession>A0A0E9QMA3</accession>
<dbReference type="EMBL" id="GBXM01091167">
    <property type="protein sequence ID" value="JAH17410.1"/>
    <property type="molecule type" value="Transcribed_RNA"/>
</dbReference>
<proteinExistence type="predicted"/>
<name>A0A0E9QMA3_ANGAN</name>
<protein>
    <submittedName>
        <fullName evidence="1">Uncharacterized protein</fullName>
    </submittedName>
</protein>
<dbReference type="AlphaFoldDB" id="A0A0E9QMA3"/>